<name>A0A7K1KJK4_9BACT</name>
<dbReference type="Proteomes" id="UP000461162">
    <property type="component" value="Unassembled WGS sequence"/>
</dbReference>
<dbReference type="RefSeq" id="WP_155931713.1">
    <property type="nucleotide sequence ID" value="NZ_WODC01000001.1"/>
</dbReference>
<reference evidence="2 3" key="1">
    <citation type="submission" date="2019-11" db="EMBL/GenBank/DDBJ databases">
        <title>Pseudodesulfovibrio alkaliphilus, sp. nov., an alkaliphilic sulfate-reducing bacteria from mud volcano of Taman peninsula, Russia.</title>
        <authorList>
            <person name="Frolova A."/>
            <person name="Merkel A.Y."/>
            <person name="Slobodkin A.I."/>
        </authorList>
    </citation>
    <scope>NUCLEOTIDE SEQUENCE [LARGE SCALE GENOMIC DNA]</scope>
    <source>
        <strain evidence="2 3">F-1</strain>
    </source>
</reference>
<dbReference type="EMBL" id="WODC01000001">
    <property type="protein sequence ID" value="MUM76254.1"/>
    <property type="molecule type" value="Genomic_DNA"/>
</dbReference>
<evidence type="ECO:0000313" key="2">
    <source>
        <dbReference type="EMBL" id="MUM76254.1"/>
    </source>
</evidence>
<accession>A0A7K1KJK4</accession>
<sequence length="149" mass="16992">MSRSNNNPLPKLLLLLALAAGFPGLAQADDPAPFILACDRVESILVELFPDMDALDSENQRWDIGCQVQLTFAAAVSFEEYRRRNASRWLPIHADGLLITMYDGNVRAIPQTFFFTEQTWEQARRKLMAICADKIPPIPRRVLEHRPRE</sequence>
<organism evidence="2 3">
    <name type="scientific">Pseudodesulfovibrio alkaliphilus</name>
    <dbReference type="NCBI Taxonomy" id="2661613"/>
    <lineage>
        <taxon>Bacteria</taxon>
        <taxon>Pseudomonadati</taxon>
        <taxon>Thermodesulfobacteriota</taxon>
        <taxon>Desulfovibrionia</taxon>
        <taxon>Desulfovibrionales</taxon>
        <taxon>Desulfovibrionaceae</taxon>
    </lineage>
</organism>
<dbReference type="AlphaFoldDB" id="A0A7K1KJK4"/>
<proteinExistence type="predicted"/>
<keyword evidence="1" id="KW-0732">Signal</keyword>
<comment type="caution">
    <text evidence="2">The sequence shown here is derived from an EMBL/GenBank/DDBJ whole genome shotgun (WGS) entry which is preliminary data.</text>
</comment>
<evidence type="ECO:0000313" key="3">
    <source>
        <dbReference type="Proteomes" id="UP000461162"/>
    </source>
</evidence>
<keyword evidence="3" id="KW-1185">Reference proteome</keyword>
<feature type="signal peptide" evidence="1">
    <location>
        <begin position="1"/>
        <end position="28"/>
    </location>
</feature>
<feature type="chain" id="PRO_5029769312" evidence="1">
    <location>
        <begin position="29"/>
        <end position="149"/>
    </location>
</feature>
<evidence type="ECO:0000256" key="1">
    <source>
        <dbReference type="SAM" id="SignalP"/>
    </source>
</evidence>
<protein>
    <submittedName>
        <fullName evidence="2">Uncharacterized protein</fullName>
    </submittedName>
</protein>
<gene>
    <name evidence="2" type="ORF">GKC30_01250</name>
</gene>